<feature type="coiled-coil region" evidence="8">
    <location>
        <begin position="664"/>
        <end position="698"/>
    </location>
</feature>
<evidence type="ECO:0000256" key="3">
    <source>
        <dbReference type="ARBA" id="ARBA00022840"/>
    </source>
</evidence>
<organism evidence="11 12">
    <name type="scientific">Puccinia graminis f. sp. tritici</name>
    <dbReference type="NCBI Taxonomy" id="56615"/>
    <lineage>
        <taxon>Eukaryota</taxon>
        <taxon>Fungi</taxon>
        <taxon>Dikarya</taxon>
        <taxon>Basidiomycota</taxon>
        <taxon>Pucciniomycotina</taxon>
        <taxon>Pucciniomycetes</taxon>
        <taxon>Pucciniales</taxon>
        <taxon>Pucciniaceae</taxon>
        <taxon>Puccinia</taxon>
    </lineage>
</organism>
<evidence type="ECO:0000256" key="2">
    <source>
        <dbReference type="ARBA" id="ARBA00022741"/>
    </source>
</evidence>
<name>A0A5B0S105_PUCGR</name>
<evidence type="ECO:0000259" key="10">
    <source>
        <dbReference type="PROSITE" id="PS51194"/>
    </source>
</evidence>
<dbReference type="GO" id="GO:0000724">
    <property type="term" value="P:double-strand break repair via homologous recombination"/>
    <property type="evidence" value="ECO:0007669"/>
    <property type="project" value="TreeGrafter"/>
</dbReference>
<dbReference type="GO" id="GO:0003677">
    <property type="term" value="F:DNA binding"/>
    <property type="evidence" value="ECO:0007669"/>
    <property type="project" value="UniProtKB-KW"/>
</dbReference>
<dbReference type="InterPro" id="IPR001650">
    <property type="entry name" value="Helicase_C-like"/>
</dbReference>
<keyword evidence="4" id="KW-0238">DNA-binding</keyword>
<accession>A0A5B0S105</accession>
<dbReference type="GO" id="GO:0005694">
    <property type="term" value="C:chromosome"/>
    <property type="evidence" value="ECO:0007669"/>
    <property type="project" value="TreeGrafter"/>
</dbReference>
<keyword evidence="3" id="KW-0067">ATP-binding</keyword>
<keyword evidence="8" id="KW-0175">Coiled coil</keyword>
<evidence type="ECO:0000256" key="6">
    <source>
        <dbReference type="ARBA" id="ARBA00034617"/>
    </source>
</evidence>
<dbReference type="GO" id="GO:0009378">
    <property type="term" value="F:four-way junction helicase activity"/>
    <property type="evidence" value="ECO:0007669"/>
    <property type="project" value="TreeGrafter"/>
</dbReference>
<evidence type="ECO:0000259" key="9">
    <source>
        <dbReference type="PROSITE" id="PS51192"/>
    </source>
</evidence>
<dbReference type="EMBL" id="VDEP01000106">
    <property type="protein sequence ID" value="KAA1130753.1"/>
    <property type="molecule type" value="Genomic_DNA"/>
</dbReference>
<feature type="domain" description="Helicase ATP-binding" evidence="9">
    <location>
        <begin position="58"/>
        <end position="252"/>
    </location>
</feature>
<dbReference type="PANTHER" id="PTHR13710:SF105">
    <property type="entry name" value="ATP-DEPENDENT DNA HELICASE Q1"/>
    <property type="match status" value="1"/>
</dbReference>
<feature type="domain" description="Helicase C-terminal" evidence="10">
    <location>
        <begin position="292"/>
        <end position="448"/>
    </location>
</feature>
<dbReference type="InterPro" id="IPR014001">
    <property type="entry name" value="Helicase_ATP-bd"/>
</dbReference>
<evidence type="ECO:0000256" key="8">
    <source>
        <dbReference type="SAM" id="Coils"/>
    </source>
</evidence>
<evidence type="ECO:0000256" key="1">
    <source>
        <dbReference type="ARBA" id="ARBA00005446"/>
    </source>
</evidence>
<reference evidence="11 12" key="1">
    <citation type="submission" date="2019-05" db="EMBL/GenBank/DDBJ databases">
        <title>Emergence of the Ug99 lineage of the wheat stem rust pathogen through somatic hybridization.</title>
        <authorList>
            <person name="Li F."/>
            <person name="Upadhyaya N.M."/>
            <person name="Sperschneider J."/>
            <person name="Matny O."/>
            <person name="Nguyen-Phuc H."/>
            <person name="Mago R."/>
            <person name="Raley C."/>
            <person name="Miller M.E."/>
            <person name="Silverstein K.A.T."/>
            <person name="Henningsen E."/>
            <person name="Hirsch C.D."/>
            <person name="Visser B."/>
            <person name="Pretorius Z.A."/>
            <person name="Steffenson B.J."/>
            <person name="Schwessinger B."/>
            <person name="Dodds P.N."/>
            <person name="Figueroa M."/>
        </authorList>
    </citation>
    <scope>NUCLEOTIDE SEQUENCE [LARGE SCALE GENOMIC DNA]</scope>
    <source>
        <strain evidence="11 12">Ug99</strain>
    </source>
</reference>
<gene>
    <name evidence="11" type="primary">SGS1_55</name>
    <name evidence="11" type="ORF">PGTUg99_012483</name>
</gene>
<protein>
    <recommendedName>
        <fullName evidence="7">DNA 3'-5' helicase</fullName>
        <ecNumber evidence="7">5.6.2.4</ecNumber>
    </recommendedName>
</protein>
<proteinExistence type="inferred from homology"/>
<evidence type="ECO:0000313" key="12">
    <source>
        <dbReference type="Proteomes" id="UP000325313"/>
    </source>
</evidence>
<dbReference type="GO" id="GO:0043138">
    <property type="term" value="F:3'-5' DNA helicase activity"/>
    <property type="evidence" value="ECO:0007669"/>
    <property type="project" value="UniProtKB-EC"/>
</dbReference>
<dbReference type="SMART" id="SM00490">
    <property type="entry name" value="HELICc"/>
    <property type="match status" value="1"/>
</dbReference>
<dbReference type="AlphaFoldDB" id="A0A5B0S105"/>
<keyword evidence="11" id="KW-0378">Hydrolase</keyword>
<evidence type="ECO:0000256" key="7">
    <source>
        <dbReference type="ARBA" id="ARBA00034808"/>
    </source>
</evidence>
<dbReference type="EC" id="5.6.2.4" evidence="7"/>
<dbReference type="PANTHER" id="PTHR13710">
    <property type="entry name" value="DNA HELICASE RECQ FAMILY MEMBER"/>
    <property type="match status" value="1"/>
</dbReference>
<dbReference type="InterPro" id="IPR011545">
    <property type="entry name" value="DEAD/DEAH_box_helicase_dom"/>
</dbReference>
<evidence type="ECO:0000313" key="11">
    <source>
        <dbReference type="EMBL" id="KAA1130753.1"/>
    </source>
</evidence>
<evidence type="ECO:0000256" key="4">
    <source>
        <dbReference type="ARBA" id="ARBA00023125"/>
    </source>
</evidence>
<dbReference type="GO" id="GO:0005737">
    <property type="term" value="C:cytoplasm"/>
    <property type="evidence" value="ECO:0007669"/>
    <property type="project" value="TreeGrafter"/>
</dbReference>
<dbReference type="InterPro" id="IPR027417">
    <property type="entry name" value="P-loop_NTPase"/>
</dbReference>
<dbReference type="Pfam" id="PF00271">
    <property type="entry name" value="Helicase_C"/>
    <property type="match status" value="1"/>
</dbReference>
<dbReference type="SUPFAM" id="SSF52540">
    <property type="entry name" value="P-loop containing nucleoside triphosphate hydrolases"/>
    <property type="match status" value="1"/>
</dbReference>
<evidence type="ECO:0000256" key="5">
    <source>
        <dbReference type="ARBA" id="ARBA00023235"/>
    </source>
</evidence>
<dbReference type="PROSITE" id="PS51194">
    <property type="entry name" value="HELICASE_CTER"/>
    <property type="match status" value="1"/>
</dbReference>
<dbReference type="GO" id="GO:0005524">
    <property type="term" value="F:ATP binding"/>
    <property type="evidence" value="ECO:0007669"/>
    <property type="project" value="UniProtKB-KW"/>
</dbReference>
<dbReference type="Pfam" id="PF00270">
    <property type="entry name" value="DEAD"/>
    <property type="match status" value="1"/>
</dbReference>
<dbReference type="SMART" id="SM00487">
    <property type="entry name" value="DEXDc"/>
    <property type="match status" value="1"/>
</dbReference>
<keyword evidence="5" id="KW-0413">Isomerase</keyword>
<dbReference type="PROSITE" id="PS51192">
    <property type="entry name" value="HELICASE_ATP_BIND_1"/>
    <property type="match status" value="1"/>
</dbReference>
<comment type="catalytic activity">
    <reaction evidence="6">
        <text>Couples ATP hydrolysis with the unwinding of duplex DNA by translocating in the 3'-5' direction.</text>
        <dbReference type="EC" id="5.6.2.4"/>
    </reaction>
</comment>
<sequence length="727" mass="81355">MLRHIPTPAIRAPYRTNGRIRLLAKISEKKNLALKAAIGRLAQIRYEQPAKDLQIEAVYNLASGSNTFVLAGTGFGKSRIPEIYHMLHPKASNAVIVVLNPLDALGDNQVLEKIAAGFTAINLTKLTLNEEEANKIVNGCYNFVYLSPEIFLNSPLWDQVYFCANFQDRLALVVVDEAHIIYQWGLVESGSGKHKRTLLGRLEDLGIFRPSYGKLGGRLLTRNKKPILLMSATCRPKAVEGIKKSLKLEDHNLKIVSGELTRPEIRIIRLEIKTSITSCADLLDIFAPKSKTPDELVVPTLIYSGTRNRTKHVMKALDLARGTPGNSSRPNSKFVRRFHSCTGEKDKIKLVDDFAAKKLPVISCTMALGMGQNWSRVRCVIQMGRSDPSAICQMIGRAGRDGRPGLAIVYVEPKRTDGKNCLEDFEGCDRQTDEDRMDALAITPVCLRIAFAIDNALGYIPLTLSDPLYILEKEREMKMGFQPCLCSNCKPQMAEGLLDNIKNMREDNIDDMIKQEWPLRPITTLSMNKRKRAGANSSTGLRKIKLSLPMQSILSEQLNTCFSRIYDHKYPKGSLMSAADLFGKPEIELIIKKFGKFIGVSGLRKVIGGEMIEGQVEALDRVIREFISGPLAAEKTDGAVRAKMARQEKKRLRDKERAERAAIEAVVNREAKEAKEEAKRLEREATDTRKRIELAKKEEDRAQLAILVRIAGENAERKGIESIHRGR</sequence>
<dbReference type="Gene3D" id="3.40.50.300">
    <property type="entry name" value="P-loop containing nucleotide triphosphate hydrolases"/>
    <property type="match status" value="2"/>
</dbReference>
<comment type="caution">
    <text evidence="11">The sequence shown here is derived from an EMBL/GenBank/DDBJ whole genome shotgun (WGS) entry which is preliminary data.</text>
</comment>
<keyword evidence="11" id="KW-0347">Helicase</keyword>
<comment type="similarity">
    <text evidence="1">Belongs to the helicase family. RecQ subfamily.</text>
</comment>
<dbReference type="Proteomes" id="UP000325313">
    <property type="component" value="Unassembled WGS sequence"/>
</dbReference>
<keyword evidence="2" id="KW-0547">Nucleotide-binding</keyword>